<dbReference type="Gene3D" id="3.10.180.10">
    <property type="entry name" value="2,3-Dihydroxybiphenyl 1,2-Dioxygenase, domain 1"/>
    <property type="match status" value="1"/>
</dbReference>
<evidence type="ECO:0000256" key="1">
    <source>
        <dbReference type="SAM" id="MobiDB-lite"/>
    </source>
</evidence>
<feature type="domain" description="VOC" evidence="2">
    <location>
        <begin position="4"/>
        <end position="141"/>
    </location>
</feature>
<feature type="compositionally biased region" description="Low complexity" evidence="1">
    <location>
        <begin position="183"/>
        <end position="198"/>
    </location>
</feature>
<dbReference type="InterPro" id="IPR037523">
    <property type="entry name" value="VOC_core"/>
</dbReference>
<dbReference type="InterPro" id="IPR029068">
    <property type="entry name" value="Glyas_Bleomycin-R_OHBP_Dase"/>
</dbReference>
<dbReference type="EMBL" id="CP022685">
    <property type="protein sequence ID" value="ATL28264.1"/>
    <property type="molecule type" value="Genomic_DNA"/>
</dbReference>
<name>A0A291Q9Z7_9ACTN</name>
<reference evidence="3 4" key="1">
    <citation type="submission" date="2017-08" db="EMBL/GenBank/DDBJ databases">
        <title>Complete Genome Sequence of Streptomyces formicae KY5, the formicamycin producer.</title>
        <authorList>
            <person name="Holmes N.A."/>
            <person name="Devine R."/>
            <person name="Qin Z."/>
            <person name="Seipke R.F."/>
            <person name="Wilkinson B."/>
            <person name="Hutchings M.I."/>
        </authorList>
    </citation>
    <scope>NUCLEOTIDE SEQUENCE [LARGE SCALE GENOMIC DNA]</scope>
    <source>
        <strain evidence="3 4">KY5</strain>
    </source>
</reference>
<dbReference type="Pfam" id="PF00903">
    <property type="entry name" value="Glyoxalase"/>
    <property type="match status" value="1"/>
</dbReference>
<gene>
    <name evidence="3" type="ORF">KY5_3246</name>
</gene>
<dbReference type="Proteomes" id="UP000221011">
    <property type="component" value="Chromosome"/>
</dbReference>
<sequence>MIPKPVIINVPVDDVDAGIDFYEGFLGLRLARSLSPEQISFHAPVSSDGILLTVNKRNFPGEGPTVMFAVEDMDAALASWKAAGGTVVAGPYDLPLPQKIRDEFRDQFRDSPFYRGEAGDSMGRGASLHDAEGNRLGIVELSEWAHATFALGAYANPVSEEQLKDQSIALARRVPASTQMFDAAGETAAAGETGSAGETGERHRSGGPTP</sequence>
<dbReference type="SUPFAM" id="SSF54593">
    <property type="entry name" value="Glyoxalase/Bleomycin resistance protein/Dihydroxybiphenyl dioxygenase"/>
    <property type="match status" value="1"/>
</dbReference>
<dbReference type="AlphaFoldDB" id="A0A291Q9Z7"/>
<dbReference type="RefSeq" id="WP_098242949.1">
    <property type="nucleotide sequence ID" value="NZ_CP022685.1"/>
</dbReference>
<dbReference type="KEGG" id="sfk:KY5_3246"/>
<evidence type="ECO:0000313" key="3">
    <source>
        <dbReference type="EMBL" id="ATL28264.1"/>
    </source>
</evidence>
<evidence type="ECO:0000313" key="4">
    <source>
        <dbReference type="Proteomes" id="UP000221011"/>
    </source>
</evidence>
<evidence type="ECO:0000259" key="2">
    <source>
        <dbReference type="PROSITE" id="PS51819"/>
    </source>
</evidence>
<feature type="region of interest" description="Disordered" evidence="1">
    <location>
        <begin position="183"/>
        <end position="210"/>
    </location>
</feature>
<organism evidence="3 4">
    <name type="scientific">Streptomyces formicae</name>
    <dbReference type="NCBI Taxonomy" id="1616117"/>
    <lineage>
        <taxon>Bacteria</taxon>
        <taxon>Bacillati</taxon>
        <taxon>Actinomycetota</taxon>
        <taxon>Actinomycetes</taxon>
        <taxon>Kitasatosporales</taxon>
        <taxon>Streptomycetaceae</taxon>
        <taxon>Streptomyces</taxon>
    </lineage>
</organism>
<protein>
    <recommendedName>
        <fullName evidence="2">VOC domain-containing protein</fullName>
    </recommendedName>
</protein>
<proteinExistence type="predicted"/>
<keyword evidence="4" id="KW-1185">Reference proteome</keyword>
<dbReference type="PROSITE" id="PS51819">
    <property type="entry name" value="VOC"/>
    <property type="match status" value="1"/>
</dbReference>
<dbReference type="InterPro" id="IPR004360">
    <property type="entry name" value="Glyas_Fos-R_dOase_dom"/>
</dbReference>
<accession>A0A291Q9Z7</accession>